<accession>A0A6A6IE84</accession>
<dbReference type="Proteomes" id="UP000800094">
    <property type="component" value="Unassembled WGS sequence"/>
</dbReference>
<sequence length="133" mass="14386">MRVQHIAPQWGDAKPLCHWSARTRDNTSIPANSIYLSTQLISIHARFPFPCPPAHAPLRAVACTRQAPALHREVSVSPALPHREHTSVIKVNPPVAISIPEEIPRVTDVKMVATSKSRTVASPNVLGEVVGAG</sequence>
<protein>
    <submittedName>
        <fullName evidence="1">Uncharacterized protein</fullName>
    </submittedName>
</protein>
<dbReference type="GeneID" id="54575169"/>
<proteinExistence type="predicted"/>
<keyword evidence="2" id="KW-1185">Reference proteome</keyword>
<dbReference type="RefSeq" id="XP_033683740.1">
    <property type="nucleotide sequence ID" value="XM_033821839.1"/>
</dbReference>
<organism evidence="1 2">
    <name type="scientific">Trematosphaeria pertusa</name>
    <dbReference type="NCBI Taxonomy" id="390896"/>
    <lineage>
        <taxon>Eukaryota</taxon>
        <taxon>Fungi</taxon>
        <taxon>Dikarya</taxon>
        <taxon>Ascomycota</taxon>
        <taxon>Pezizomycotina</taxon>
        <taxon>Dothideomycetes</taxon>
        <taxon>Pleosporomycetidae</taxon>
        <taxon>Pleosporales</taxon>
        <taxon>Massarineae</taxon>
        <taxon>Trematosphaeriaceae</taxon>
        <taxon>Trematosphaeria</taxon>
    </lineage>
</organism>
<reference evidence="1" key="1">
    <citation type="journal article" date="2020" name="Stud. Mycol.">
        <title>101 Dothideomycetes genomes: a test case for predicting lifestyles and emergence of pathogens.</title>
        <authorList>
            <person name="Haridas S."/>
            <person name="Albert R."/>
            <person name="Binder M."/>
            <person name="Bloem J."/>
            <person name="Labutti K."/>
            <person name="Salamov A."/>
            <person name="Andreopoulos B."/>
            <person name="Baker S."/>
            <person name="Barry K."/>
            <person name="Bills G."/>
            <person name="Bluhm B."/>
            <person name="Cannon C."/>
            <person name="Castanera R."/>
            <person name="Culley D."/>
            <person name="Daum C."/>
            <person name="Ezra D."/>
            <person name="Gonzalez J."/>
            <person name="Henrissat B."/>
            <person name="Kuo A."/>
            <person name="Liang C."/>
            <person name="Lipzen A."/>
            <person name="Lutzoni F."/>
            <person name="Magnuson J."/>
            <person name="Mondo S."/>
            <person name="Nolan M."/>
            <person name="Ohm R."/>
            <person name="Pangilinan J."/>
            <person name="Park H.-J."/>
            <person name="Ramirez L."/>
            <person name="Alfaro M."/>
            <person name="Sun H."/>
            <person name="Tritt A."/>
            <person name="Yoshinaga Y."/>
            <person name="Zwiers L.-H."/>
            <person name="Turgeon B."/>
            <person name="Goodwin S."/>
            <person name="Spatafora J."/>
            <person name="Crous P."/>
            <person name="Grigoriev I."/>
        </authorList>
    </citation>
    <scope>NUCLEOTIDE SEQUENCE</scope>
    <source>
        <strain evidence="1">CBS 122368</strain>
    </source>
</reference>
<dbReference type="AlphaFoldDB" id="A0A6A6IE84"/>
<gene>
    <name evidence="1" type="ORF">BU26DRAFT_304982</name>
</gene>
<name>A0A6A6IE84_9PLEO</name>
<dbReference type="EMBL" id="ML987195">
    <property type="protein sequence ID" value="KAF2248736.1"/>
    <property type="molecule type" value="Genomic_DNA"/>
</dbReference>
<evidence type="ECO:0000313" key="2">
    <source>
        <dbReference type="Proteomes" id="UP000800094"/>
    </source>
</evidence>
<evidence type="ECO:0000313" key="1">
    <source>
        <dbReference type="EMBL" id="KAF2248736.1"/>
    </source>
</evidence>